<name>A0A0S2M220_9MICC</name>
<sequence length="60" mass="6297">MVDGVRISQVLDNLISKAIIASHGGVLSVKSKLGVGTTRSIVIPARVLNAELRVSEATKQ</sequence>
<dbReference type="Gene3D" id="3.30.565.10">
    <property type="entry name" value="Histidine kinase-like ATPase, C-terminal domain"/>
    <property type="match status" value="1"/>
</dbReference>
<evidence type="ECO:0008006" key="3">
    <source>
        <dbReference type="Google" id="ProtNLM"/>
    </source>
</evidence>
<dbReference type="Proteomes" id="UP000059574">
    <property type="component" value="Chromosome"/>
</dbReference>
<dbReference type="EMBL" id="CP013200">
    <property type="protein sequence ID" value="ALO67743.1"/>
    <property type="molecule type" value="Genomic_DNA"/>
</dbReference>
<protein>
    <recommendedName>
        <fullName evidence="3">Histidine kinase/HSP90-like ATPase domain-containing protein</fullName>
    </recommendedName>
</protein>
<evidence type="ECO:0000313" key="2">
    <source>
        <dbReference type="Proteomes" id="UP000059574"/>
    </source>
</evidence>
<reference evidence="1 2" key="2">
    <citation type="journal article" date="2016" name="J. Biotechnol.">
        <title>Complete genome sequence of Arthrobacter alpinus ERGS4:06, a yellow pigmented bacterium tolerant to cold and radiations isolated from Sikkim Himalaya.</title>
        <authorList>
            <person name="Kumar R."/>
            <person name="Singh D."/>
            <person name="Swarnkar M.K."/>
            <person name="Singh A.K."/>
            <person name="Kumar S."/>
        </authorList>
    </citation>
    <scope>NUCLEOTIDE SEQUENCE [LARGE SCALE GENOMIC DNA]</scope>
    <source>
        <strain evidence="1 2">ERGS4:06</strain>
    </source>
</reference>
<dbReference type="AlphaFoldDB" id="A0A0S2M220"/>
<dbReference type="SUPFAM" id="SSF55874">
    <property type="entry name" value="ATPase domain of HSP90 chaperone/DNA topoisomerase II/histidine kinase"/>
    <property type="match status" value="1"/>
</dbReference>
<accession>A0A0S2M220</accession>
<gene>
    <name evidence="1" type="ORF">AS189_16240</name>
</gene>
<evidence type="ECO:0000313" key="1">
    <source>
        <dbReference type="EMBL" id="ALO67743.1"/>
    </source>
</evidence>
<reference evidence="2" key="1">
    <citation type="submission" date="2015-11" db="EMBL/GenBank/DDBJ databases">
        <authorList>
            <person name="Kumar R."/>
            <person name="Singh D."/>
            <person name="Swarnkar M.K."/>
            <person name="Singh A.K."/>
            <person name="Kumar S."/>
        </authorList>
    </citation>
    <scope>NUCLEOTIDE SEQUENCE [LARGE SCALE GENOMIC DNA]</scope>
    <source>
        <strain evidence="2">ERGS4:06</strain>
    </source>
</reference>
<proteinExistence type="predicted"/>
<dbReference type="InterPro" id="IPR036890">
    <property type="entry name" value="HATPase_C_sf"/>
</dbReference>
<organism evidence="1 2">
    <name type="scientific">Arthrobacter alpinus</name>
    <dbReference type="NCBI Taxonomy" id="656366"/>
    <lineage>
        <taxon>Bacteria</taxon>
        <taxon>Bacillati</taxon>
        <taxon>Actinomycetota</taxon>
        <taxon>Actinomycetes</taxon>
        <taxon>Micrococcales</taxon>
        <taxon>Micrococcaceae</taxon>
        <taxon>Arthrobacter</taxon>
    </lineage>
</organism>